<sequence>MFTTAAVSKTTNSQALVDQFDKLNLPQWFRIITGWVEVIGAVLFIIGL</sequence>
<organism evidence="6 7">
    <name type="scientific">Virgibacillus tibetensis</name>
    <dbReference type="NCBI Taxonomy" id="3042313"/>
    <lineage>
        <taxon>Bacteria</taxon>
        <taxon>Bacillati</taxon>
        <taxon>Bacillota</taxon>
        <taxon>Bacilli</taxon>
        <taxon>Bacillales</taxon>
        <taxon>Bacillaceae</taxon>
        <taxon>Virgibacillus</taxon>
    </lineage>
</organism>
<dbReference type="InterPro" id="IPR032808">
    <property type="entry name" value="DoxX"/>
</dbReference>
<keyword evidence="7" id="KW-1185">Reference proteome</keyword>
<keyword evidence="3 5" id="KW-1133">Transmembrane helix</keyword>
<evidence type="ECO:0000313" key="7">
    <source>
        <dbReference type="Proteomes" id="UP001335737"/>
    </source>
</evidence>
<comment type="caution">
    <text evidence="6">The sequence shown here is derived from an EMBL/GenBank/DDBJ whole genome shotgun (WGS) entry which is preliminary data.</text>
</comment>
<dbReference type="Proteomes" id="UP001335737">
    <property type="component" value="Unassembled WGS sequence"/>
</dbReference>
<evidence type="ECO:0000256" key="3">
    <source>
        <dbReference type="ARBA" id="ARBA00022989"/>
    </source>
</evidence>
<reference evidence="6 7" key="1">
    <citation type="journal article" date="2024" name="Int. J. Syst. Evol. Microbiol.">
        <title>Virgibacillus tibetensis sp. nov., isolated from salt lake on the Tibetan Plateau of China.</title>
        <authorList>
            <person name="Phurbu D."/>
            <person name="Liu Z.-X."/>
            <person name="Wang R."/>
            <person name="Zheng Y.-Y."/>
            <person name="Liu H.-C."/>
            <person name="Zhou Y.-G."/>
            <person name="Yu Y.-J."/>
            <person name="Li A.-H."/>
        </authorList>
    </citation>
    <scope>NUCLEOTIDE SEQUENCE [LARGE SCALE GENOMIC DNA]</scope>
    <source>
        <strain evidence="6 7">C22-A2</strain>
    </source>
</reference>
<feature type="transmembrane region" description="Helical" evidence="5">
    <location>
        <begin position="28"/>
        <end position="46"/>
    </location>
</feature>
<evidence type="ECO:0000256" key="2">
    <source>
        <dbReference type="ARBA" id="ARBA00022692"/>
    </source>
</evidence>
<gene>
    <name evidence="6" type="ORF">QGM71_06970</name>
</gene>
<accession>A0ABU6KFK5</accession>
<evidence type="ECO:0000256" key="5">
    <source>
        <dbReference type="SAM" id="Phobius"/>
    </source>
</evidence>
<proteinExistence type="predicted"/>
<dbReference type="Pfam" id="PF13564">
    <property type="entry name" value="DoxX_2"/>
    <property type="match status" value="1"/>
</dbReference>
<dbReference type="EMBL" id="JARZFX010000002">
    <property type="protein sequence ID" value="MEC5423242.1"/>
    <property type="molecule type" value="Genomic_DNA"/>
</dbReference>
<evidence type="ECO:0000313" key="6">
    <source>
        <dbReference type="EMBL" id="MEC5423242.1"/>
    </source>
</evidence>
<evidence type="ECO:0000256" key="4">
    <source>
        <dbReference type="ARBA" id="ARBA00023136"/>
    </source>
</evidence>
<name>A0ABU6KFK5_9BACI</name>
<comment type="subcellular location">
    <subcellularLocation>
        <location evidence="1">Membrane</location>
        <topology evidence="1">Multi-pass membrane protein</topology>
    </subcellularLocation>
</comment>
<dbReference type="RefSeq" id="WP_327606799.1">
    <property type="nucleotide sequence ID" value="NZ_JARZFX010000002.1"/>
</dbReference>
<keyword evidence="4 5" id="KW-0472">Membrane</keyword>
<evidence type="ECO:0000256" key="1">
    <source>
        <dbReference type="ARBA" id="ARBA00004141"/>
    </source>
</evidence>
<protein>
    <submittedName>
        <fullName evidence="6">DoxX family protein</fullName>
    </submittedName>
</protein>
<keyword evidence="2 5" id="KW-0812">Transmembrane</keyword>